<dbReference type="OrthoDB" id="6169664at2"/>
<evidence type="ECO:0000313" key="2">
    <source>
        <dbReference type="Proteomes" id="UP000078070"/>
    </source>
</evidence>
<accession>A0A1A9EUN8</accession>
<organism evidence="1 2">
    <name type="scientific">Marinobacterium aestuarii</name>
    <dbReference type="NCBI Taxonomy" id="1821621"/>
    <lineage>
        <taxon>Bacteria</taxon>
        <taxon>Pseudomonadati</taxon>
        <taxon>Pseudomonadota</taxon>
        <taxon>Gammaproteobacteria</taxon>
        <taxon>Oceanospirillales</taxon>
        <taxon>Oceanospirillaceae</taxon>
        <taxon>Marinobacterium</taxon>
    </lineage>
</organism>
<dbReference type="AlphaFoldDB" id="A0A1A9EUN8"/>
<reference evidence="1 2" key="2">
    <citation type="journal article" date="2018" name="Int. J. Syst. Evol. Microbiol.">
        <title>Marinobacterium aestuarii sp. nov., a benzene-degrading marine bacterium isolated from estuary sediment.</title>
        <authorList>
            <person name="Bae S.S."/>
            <person name="Jung J."/>
            <person name="Chung D."/>
            <person name="Baek K."/>
        </authorList>
    </citation>
    <scope>NUCLEOTIDE SEQUENCE [LARGE SCALE GENOMIC DNA]</scope>
    <source>
        <strain evidence="1 2">ST58-10</strain>
    </source>
</reference>
<proteinExistence type="predicted"/>
<evidence type="ECO:0000313" key="1">
    <source>
        <dbReference type="EMBL" id="ANG61616.1"/>
    </source>
</evidence>
<sequence>MMYADLIDQDDFRERLVRLGIPVDQNVDAEHCCRQLLNWLAQPQGASSLPQAKALVHELRQQREILLPDVARAIDQYLVPVLGR</sequence>
<dbReference type="KEGG" id="mars:A8C75_03410"/>
<dbReference type="Proteomes" id="UP000078070">
    <property type="component" value="Chromosome"/>
</dbReference>
<name>A0A1A9EUN8_9GAMM</name>
<dbReference type="RefSeq" id="WP_067378138.1">
    <property type="nucleotide sequence ID" value="NZ_CP015839.1"/>
</dbReference>
<keyword evidence="2" id="KW-1185">Reference proteome</keyword>
<gene>
    <name evidence="1" type="ORF">A8C75_03410</name>
</gene>
<reference evidence="2" key="1">
    <citation type="submission" date="2016-05" db="EMBL/GenBank/DDBJ databases">
        <authorList>
            <person name="Baek K."/>
            <person name="Yang S.-J."/>
        </authorList>
    </citation>
    <scope>NUCLEOTIDE SEQUENCE [LARGE SCALE GENOMIC DNA]</scope>
    <source>
        <strain evidence="2">ST58-10</strain>
    </source>
</reference>
<dbReference type="EMBL" id="CP015839">
    <property type="protein sequence ID" value="ANG61616.1"/>
    <property type="molecule type" value="Genomic_DNA"/>
</dbReference>
<protein>
    <submittedName>
        <fullName evidence="1">Uncharacterized protein</fullName>
    </submittedName>
</protein>